<dbReference type="InterPro" id="IPR042099">
    <property type="entry name" value="ANL_N_sf"/>
</dbReference>
<evidence type="ECO:0000313" key="4">
    <source>
        <dbReference type="Proteomes" id="UP001500928"/>
    </source>
</evidence>
<dbReference type="SUPFAM" id="SSF56801">
    <property type="entry name" value="Acetyl-CoA synthetase-like"/>
    <property type="match status" value="1"/>
</dbReference>
<keyword evidence="3" id="KW-0436">Ligase</keyword>
<dbReference type="Pfam" id="PF13193">
    <property type="entry name" value="AMP-binding_C"/>
    <property type="match status" value="1"/>
</dbReference>
<keyword evidence="4" id="KW-1185">Reference proteome</keyword>
<dbReference type="InterPro" id="IPR045851">
    <property type="entry name" value="AMP-bd_C_sf"/>
</dbReference>
<evidence type="ECO:0000259" key="1">
    <source>
        <dbReference type="Pfam" id="PF00501"/>
    </source>
</evidence>
<evidence type="ECO:0000259" key="2">
    <source>
        <dbReference type="Pfam" id="PF13193"/>
    </source>
</evidence>
<organism evidence="3 4">
    <name type="scientific">Actinomycetospora chlora</name>
    <dbReference type="NCBI Taxonomy" id="663608"/>
    <lineage>
        <taxon>Bacteria</taxon>
        <taxon>Bacillati</taxon>
        <taxon>Actinomycetota</taxon>
        <taxon>Actinomycetes</taxon>
        <taxon>Pseudonocardiales</taxon>
        <taxon>Pseudonocardiaceae</taxon>
        <taxon>Actinomycetospora</taxon>
    </lineage>
</organism>
<dbReference type="InterPro" id="IPR050237">
    <property type="entry name" value="ATP-dep_AMP-bd_enzyme"/>
</dbReference>
<name>A0ABP9C1D2_9PSEU</name>
<dbReference type="RefSeq" id="WP_345420945.1">
    <property type="nucleotide sequence ID" value="NZ_BAABHO010000045.1"/>
</dbReference>
<reference evidence="4" key="1">
    <citation type="journal article" date="2019" name="Int. J. Syst. Evol. Microbiol.">
        <title>The Global Catalogue of Microorganisms (GCM) 10K type strain sequencing project: providing services to taxonomists for standard genome sequencing and annotation.</title>
        <authorList>
            <consortium name="The Broad Institute Genomics Platform"/>
            <consortium name="The Broad Institute Genome Sequencing Center for Infectious Disease"/>
            <person name="Wu L."/>
            <person name="Ma J."/>
        </authorList>
    </citation>
    <scope>NUCLEOTIDE SEQUENCE [LARGE SCALE GENOMIC DNA]</scope>
    <source>
        <strain evidence="4">JCM 17979</strain>
    </source>
</reference>
<dbReference type="PROSITE" id="PS00455">
    <property type="entry name" value="AMP_BINDING"/>
    <property type="match status" value="1"/>
</dbReference>
<dbReference type="InterPro" id="IPR000873">
    <property type="entry name" value="AMP-dep_synth/lig_dom"/>
</dbReference>
<dbReference type="PANTHER" id="PTHR43767">
    <property type="entry name" value="LONG-CHAIN-FATTY-ACID--COA LIGASE"/>
    <property type="match status" value="1"/>
</dbReference>
<dbReference type="PANTHER" id="PTHR43767:SF12">
    <property type="entry name" value="AMP-DEPENDENT SYNTHETASE AND LIGASE"/>
    <property type="match status" value="1"/>
</dbReference>
<dbReference type="Gene3D" id="3.30.300.30">
    <property type="match status" value="1"/>
</dbReference>
<proteinExistence type="predicted"/>
<gene>
    <name evidence="3" type="ORF">GCM10023200_45950</name>
</gene>
<feature type="domain" description="AMP-dependent synthetase/ligase" evidence="1">
    <location>
        <begin position="148"/>
        <end position="365"/>
    </location>
</feature>
<sequence>MSPVPVDRGPAVFDTSGITRGDDGIARYDHLQPSVVAMVRASVERHPDVEALVEVGGERVSYAELWERAARVAGGLVGEGVTRGDRVASLLPAGLDWVVGFLGTLLAGAVAVPVNTRFAAPEVEHVLADSGASVVMRPRTPLPAGNPEALDDLVPGDLAAIFYTSGTTGRPKGARTTHGNFLANVETAIRVIGIDRAEGPAVRNLVSVPLFHVTGCNSQLLVQLGLGGTTVVLPAFDGAAFVRAIVDERIDTVVSVPAVYGLTLGRGDLDADLSHVKRLTYGGAPMAPALVRRLMERLPQARLGNGFGLTETSSIATFLPHEYAAEHADAVGFAAPVVDLALADADEAGVGELLIRGPNVVDGYWRAPEATAATFVDGWLHSGDLARVDDGIVRVVDRAKDVINRGGENVYSVEVENALAGAPGVADAAVVGVPDDVMGEKVGAVLVGTAGTDIDVGAVLDHLADRIADYKVPQYVVTTTDPLPRNPGGKLLKRTLRDGTDWGAPVRGR</sequence>
<dbReference type="EMBL" id="BAABHO010000045">
    <property type="protein sequence ID" value="GAA4803514.1"/>
    <property type="molecule type" value="Genomic_DNA"/>
</dbReference>
<dbReference type="Proteomes" id="UP001500928">
    <property type="component" value="Unassembled WGS sequence"/>
</dbReference>
<dbReference type="Pfam" id="PF00501">
    <property type="entry name" value="AMP-binding"/>
    <property type="match status" value="2"/>
</dbReference>
<dbReference type="Gene3D" id="3.40.50.12780">
    <property type="entry name" value="N-terminal domain of ligase-like"/>
    <property type="match status" value="1"/>
</dbReference>
<accession>A0ABP9C1D2</accession>
<feature type="domain" description="AMP-binding enzyme C-terminal" evidence="2">
    <location>
        <begin position="414"/>
        <end position="490"/>
    </location>
</feature>
<dbReference type="GO" id="GO:0016874">
    <property type="term" value="F:ligase activity"/>
    <property type="evidence" value="ECO:0007669"/>
    <property type="project" value="UniProtKB-KW"/>
</dbReference>
<dbReference type="InterPro" id="IPR025110">
    <property type="entry name" value="AMP-bd_C"/>
</dbReference>
<evidence type="ECO:0000313" key="3">
    <source>
        <dbReference type="EMBL" id="GAA4803514.1"/>
    </source>
</evidence>
<comment type="caution">
    <text evidence="3">The sequence shown here is derived from an EMBL/GenBank/DDBJ whole genome shotgun (WGS) entry which is preliminary data.</text>
</comment>
<dbReference type="InterPro" id="IPR020845">
    <property type="entry name" value="AMP-binding_CS"/>
</dbReference>
<protein>
    <submittedName>
        <fullName evidence="3">Long-chain fatty acid--CoA ligase</fullName>
    </submittedName>
</protein>
<feature type="domain" description="AMP-dependent synthetase/ligase" evidence="1">
    <location>
        <begin position="40"/>
        <end position="136"/>
    </location>
</feature>